<proteinExistence type="predicted"/>
<evidence type="ECO:0000256" key="1">
    <source>
        <dbReference type="SAM" id="MobiDB-lite"/>
    </source>
</evidence>
<dbReference type="EMBL" id="VSRR010027431">
    <property type="protein sequence ID" value="MPC68179.1"/>
    <property type="molecule type" value="Genomic_DNA"/>
</dbReference>
<evidence type="ECO:0000313" key="3">
    <source>
        <dbReference type="Proteomes" id="UP000324222"/>
    </source>
</evidence>
<feature type="compositionally biased region" description="Basic residues" evidence="1">
    <location>
        <begin position="1"/>
        <end position="14"/>
    </location>
</feature>
<dbReference type="AlphaFoldDB" id="A0A5B7HEH9"/>
<keyword evidence="3" id="KW-1185">Reference proteome</keyword>
<comment type="caution">
    <text evidence="2">The sequence shown here is derived from an EMBL/GenBank/DDBJ whole genome shotgun (WGS) entry which is preliminary data.</text>
</comment>
<dbReference type="Proteomes" id="UP000324222">
    <property type="component" value="Unassembled WGS sequence"/>
</dbReference>
<organism evidence="2 3">
    <name type="scientific">Portunus trituberculatus</name>
    <name type="common">Swimming crab</name>
    <name type="synonym">Neptunus trituberculatus</name>
    <dbReference type="NCBI Taxonomy" id="210409"/>
    <lineage>
        <taxon>Eukaryota</taxon>
        <taxon>Metazoa</taxon>
        <taxon>Ecdysozoa</taxon>
        <taxon>Arthropoda</taxon>
        <taxon>Crustacea</taxon>
        <taxon>Multicrustacea</taxon>
        <taxon>Malacostraca</taxon>
        <taxon>Eumalacostraca</taxon>
        <taxon>Eucarida</taxon>
        <taxon>Decapoda</taxon>
        <taxon>Pleocyemata</taxon>
        <taxon>Brachyura</taxon>
        <taxon>Eubrachyura</taxon>
        <taxon>Portunoidea</taxon>
        <taxon>Portunidae</taxon>
        <taxon>Portuninae</taxon>
        <taxon>Portunus</taxon>
    </lineage>
</organism>
<protein>
    <submittedName>
        <fullName evidence="2">Uncharacterized protein</fullName>
    </submittedName>
</protein>
<evidence type="ECO:0000313" key="2">
    <source>
        <dbReference type="EMBL" id="MPC68179.1"/>
    </source>
</evidence>
<gene>
    <name evidence="2" type="ORF">E2C01_062377</name>
</gene>
<reference evidence="2 3" key="1">
    <citation type="submission" date="2019-05" db="EMBL/GenBank/DDBJ databases">
        <title>Another draft genome of Portunus trituberculatus and its Hox gene families provides insights of decapod evolution.</title>
        <authorList>
            <person name="Jeong J.-H."/>
            <person name="Song I."/>
            <person name="Kim S."/>
            <person name="Choi T."/>
            <person name="Kim D."/>
            <person name="Ryu S."/>
            <person name="Kim W."/>
        </authorList>
    </citation>
    <scope>NUCLEOTIDE SEQUENCE [LARGE SCALE GENOMIC DNA]</scope>
    <source>
        <tissue evidence="2">Muscle</tissue>
    </source>
</reference>
<sequence length="77" mass="8626">MTRQRRKHGKSRRITKGEEKGKPLSLAPRSPPLYNFPSCILPSFVSPSRAFTSSFTSFGPFLTISLRLSKEEAKGVE</sequence>
<name>A0A5B7HEH9_PORTR</name>
<accession>A0A5B7HEH9</accession>
<feature type="region of interest" description="Disordered" evidence="1">
    <location>
        <begin position="1"/>
        <end position="29"/>
    </location>
</feature>